<organism evidence="1 2">
    <name type="scientific">Vermiconidia calcicola</name>
    <dbReference type="NCBI Taxonomy" id="1690605"/>
    <lineage>
        <taxon>Eukaryota</taxon>
        <taxon>Fungi</taxon>
        <taxon>Dikarya</taxon>
        <taxon>Ascomycota</taxon>
        <taxon>Pezizomycotina</taxon>
        <taxon>Dothideomycetes</taxon>
        <taxon>Dothideomycetidae</taxon>
        <taxon>Mycosphaerellales</taxon>
        <taxon>Extremaceae</taxon>
        <taxon>Vermiconidia</taxon>
    </lineage>
</organism>
<protein>
    <submittedName>
        <fullName evidence="1">Uncharacterized protein</fullName>
    </submittedName>
</protein>
<sequence>MAPWFSSNATTNNDTANTKLDSVEFESSFSQAERHSQRLAYMAKYHEDYHKRPRYDARQQKQADPGAADERLSANYMPIRSQLKAQCLKEGKLEVYRGQLVQLEKLPIDHEEKKKLRQAIYDQENDCLSDMLGSKRCEARGNSNTGHSYSQLKENGQAKQSRMQMQRHDKKLNPEAAVWRKAPTLNREDASEKLMDMIKEDDEDDEEIIERGMGTMKLDGITPSPLNLDLKSTPVNVEMSPQSRIPRTHSKDANIVYEMMEQQWIKKAQAESSKKDLRAEAIAAVSNTMTVSRAVSNDEFDEMVEHKMIQITNKRREEERKKQAALQKETMNKMRVDAKKSFGDKLPILEKGEVEGISGKIKTNFEAMANSKHHEAARQVKLKRKEANVKPKEPLQPNKSTAERAVTFDKRSRRKD</sequence>
<proteinExistence type="predicted"/>
<comment type="caution">
    <text evidence="1">The sequence shown here is derived from an EMBL/GenBank/DDBJ whole genome shotgun (WGS) entry which is preliminary data.</text>
</comment>
<dbReference type="Proteomes" id="UP001281147">
    <property type="component" value="Unassembled WGS sequence"/>
</dbReference>
<dbReference type="EMBL" id="JAUTXU010000008">
    <property type="protein sequence ID" value="KAK3723680.1"/>
    <property type="molecule type" value="Genomic_DNA"/>
</dbReference>
<evidence type="ECO:0000313" key="1">
    <source>
        <dbReference type="EMBL" id="KAK3723680.1"/>
    </source>
</evidence>
<gene>
    <name evidence="1" type="ORF">LTR37_001561</name>
</gene>
<name>A0ACC3NVC9_9PEZI</name>
<keyword evidence="2" id="KW-1185">Reference proteome</keyword>
<evidence type="ECO:0000313" key="2">
    <source>
        <dbReference type="Proteomes" id="UP001281147"/>
    </source>
</evidence>
<accession>A0ACC3NVC9</accession>
<reference evidence="1" key="1">
    <citation type="submission" date="2023-07" db="EMBL/GenBank/DDBJ databases">
        <title>Black Yeasts Isolated from many extreme environments.</title>
        <authorList>
            <person name="Coleine C."/>
            <person name="Stajich J.E."/>
            <person name="Selbmann L."/>
        </authorList>
    </citation>
    <scope>NUCLEOTIDE SEQUENCE</scope>
    <source>
        <strain evidence="1">CCFEE 5714</strain>
    </source>
</reference>